<protein>
    <submittedName>
        <fullName evidence="2">NADH:flavin oxidoreductase</fullName>
    </submittedName>
</protein>
<proteinExistence type="predicted"/>
<dbReference type="Proteomes" id="UP001216253">
    <property type="component" value="Unassembled WGS sequence"/>
</dbReference>
<dbReference type="Gene3D" id="3.20.20.70">
    <property type="entry name" value="Aldolase class I"/>
    <property type="match status" value="1"/>
</dbReference>
<dbReference type="SUPFAM" id="SSF51395">
    <property type="entry name" value="FMN-linked oxidoreductases"/>
    <property type="match status" value="1"/>
</dbReference>
<dbReference type="CDD" id="cd04747">
    <property type="entry name" value="OYE_like_5_FMN"/>
    <property type="match status" value="1"/>
</dbReference>
<dbReference type="Pfam" id="PF00724">
    <property type="entry name" value="Oxidored_FMN"/>
    <property type="match status" value="1"/>
</dbReference>
<sequence>MGAASAPPEPNQALLFAAFPFGRTQLRNRLVMAPMTRRHSPGGVPGADVAAYYARRARGGIGLIVTEGTTIDHPAANGYPDVPRLYGADALAGWARVVEAVHAEGAAIIPQLWHVGNVRRCGIEPDPAVPGMGPVDIVEQGETVVRGMTEDDIAAVVDAYARAALDAWSVGFDGIEIHGAHGYLLDSFIWTKTNTRADRYGGPVENRVRFAVETVAAIRRAVGPDFPIVFRFSQWKSGAYDARIADTPEELGAILRPLAQAGVDIFHASTRRFWEPAFAGSGLTLAAWAQRLTGKPAILVGSVGLDRIHETRALRNAENTTVATAGIDRLLEIVADQRIALVALGRALLADAEWANKVAAGRQDAIRGLVPADLEVLT</sequence>
<name>A0ABT5WXE0_9SPHN</name>
<accession>A0ABT5WXE0</accession>
<feature type="domain" description="NADH:flavin oxidoreductase/NADH oxidase N-terminal" evidence="1">
    <location>
        <begin position="15"/>
        <end position="364"/>
    </location>
</feature>
<gene>
    <name evidence="2" type="ORF">PYV00_22760</name>
</gene>
<reference evidence="2 3" key="1">
    <citation type="submission" date="2023-03" db="EMBL/GenBank/DDBJ databases">
        <title>NovoSphingobium album sp. nov. isolated from polycyclic aromatic hydrocarbons- and heavy-metal polluted soil.</title>
        <authorList>
            <person name="Liu Z."/>
            <person name="Wang K."/>
        </authorList>
    </citation>
    <scope>NUCLEOTIDE SEQUENCE [LARGE SCALE GENOMIC DNA]</scope>
    <source>
        <strain evidence="2 3">H3SJ31-1</strain>
    </source>
</reference>
<dbReference type="PANTHER" id="PTHR22893:SF55">
    <property type="entry name" value="OXIDOREDUCTASE-RELATED"/>
    <property type="match status" value="1"/>
</dbReference>
<evidence type="ECO:0000313" key="3">
    <source>
        <dbReference type="Proteomes" id="UP001216253"/>
    </source>
</evidence>
<dbReference type="InterPro" id="IPR045247">
    <property type="entry name" value="Oye-like"/>
</dbReference>
<keyword evidence="3" id="KW-1185">Reference proteome</keyword>
<dbReference type="PANTHER" id="PTHR22893">
    <property type="entry name" value="NADH OXIDOREDUCTASE-RELATED"/>
    <property type="match status" value="1"/>
</dbReference>
<dbReference type="RefSeq" id="WP_275230638.1">
    <property type="nucleotide sequence ID" value="NZ_JARESE010000085.1"/>
</dbReference>
<comment type="caution">
    <text evidence="2">The sequence shown here is derived from an EMBL/GenBank/DDBJ whole genome shotgun (WGS) entry which is preliminary data.</text>
</comment>
<evidence type="ECO:0000313" key="2">
    <source>
        <dbReference type="EMBL" id="MDE8654524.1"/>
    </source>
</evidence>
<dbReference type="InterPro" id="IPR001155">
    <property type="entry name" value="OxRdtase_FMN_N"/>
</dbReference>
<evidence type="ECO:0000259" key="1">
    <source>
        <dbReference type="Pfam" id="PF00724"/>
    </source>
</evidence>
<organism evidence="2 3">
    <name type="scientific">Novosphingobium album</name>
    <name type="common">ex Liu et al. 2023</name>
    <dbReference type="NCBI Taxonomy" id="3031130"/>
    <lineage>
        <taxon>Bacteria</taxon>
        <taxon>Pseudomonadati</taxon>
        <taxon>Pseudomonadota</taxon>
        <taxon>Alphaproteobacteria</taxon>
        <taxon>Sphingomonadales</taxon>
        <taxon>Sphingomonadaceae</taxon>
        <taxon>Novosphingobium</taxon>
    </lineage>
</organism>
<dbReference type="InterPro" id="IPR013785">
    <property type="entry name" value="Aldolase_TIM"/>
</dbReference>
<dbReference type="EMBL" id="JARESE010000085">
    <property type="protein sequence ID" value="MDE8654524.1"/>
    <property type="molecule type" value="Genomic_DNA"/>
</dbReference>